<organism evidence="1 2">
    <name type="scientific">Trifolium medium</name>
    <dbReference type="NCBI Taxonomy" id="97028"/>
    <lineage>
        <taxon>Eukaryota</taxon>
        <taxon>Viridiplantae</taxon>
        <taxon>Streptophyta</taxon>
        <taxon>Embryophyta</taxon>
        <taxon>Tracheophyta</taxon>
        <taxon>Spermatophyta</taxon>
        <taxon>Magnoliopsida</taxon>
        <taxon>eudicotyledons</taxon>
        <taxon>Gunneridae</taxon>
        <taxon>Pentapetalae</taxon>
        <taxon>rosids</taxon>
        <taxon>fabids</taxon>
        <taxon>Fabales</taxon>
        <taxon>Fabaceae</taxon>
        <taxon>Papilionoideae</taxon>
        <taxon>50 kb inversion clade</taxon>
        <taxon>NPAAA clade</taxon>
        <taxon>Hologalegina</taxon>
        <taxon>IRL clade</taxon>
        <taxon>Trifolieae</taxon>
        <taxon>Trifolium</taxon>
    </lineage>
</organism>
<protein>
    <submittedName>
        <fullName evidence="1">Uncharacterized protein</fullName>
    </submittedName>
</protein>
<keyword evidence="2" id="KW-1185">Reference proteome</keyword>
<dbReference type="EMBL" id="LXQA010512669">
    <property type="protein sequence ID" value="MCI56457.1"/>
    <property type="molecule type" value="Genomic_DNA"/>
</dbReference>
<accession>A0A392T7S2</accession>
<dbReference type="Proteomes" id="UP000265520">
    <property type="component" value="Unassembled WGS sequence"/>
</dbReference>
<sequence length="60" mass="6583">MSLFWWSRGVLDSPLSVLDQCVFFVVVVVATDLRWGCGGCDGSEMGLNKNSLTVNLDESQ</sequence>
<dbReference type="AlphaFoldDB" id="A0A392T7S2"/>
<comment type="caution">
    <text evidence="1">The sequence shown here is derived from an EMBL/GenBank/DDBJ whole genome shotgun (WGS) entry which is preliminary data.</text>
</comment>
<proteinExistence type="predicted"/>
<name>A0A392T7S2_9FABA</name>
<evidence type="ECO:0000313" key="2">
    <source>
        <dbReference type="Proteomes" id="UP000265520"/>
    </source>
</evidence>
<evidence type="ECO:0000313" key="1">
    <source>
        <dbReference type="EMBL" id="MCI56457.1"/>
    </source>
</evidence>
<reference evidence="1 2" key="1">
    <citation type="journal article" date="2018" name="Front. Plant Sci.">
        <title>Red Clover (Trifolium pratense) and Zigzag Clover (T. medium) - A Picture of Genomic Similarities and Differences.</title>
        <authorList>
            <person name="Dluhosova J."/>
            <person name="Istvanek J."/>
            <person name="Nedelnik J."/>
            <person name="Repkova J."/>
        </authorList>
    </citation>
    <scope>NUCLEOTIDE SEQUENCE [LARGE SCALE GENOMIC DNA]</scope>
    <source>
        <strain evidence="2">cv. 10/8</strain>
        <tissue evidence="1">Leaf</tissue>
    </source>
</reference>